<evidence type="ECO:0000256" key="4">
    <source>
        <dbReference type="SAM" id="MobiDB-lite"/>
    </source>
</evidence>
<dbReference type="GO" id="GO:0005524">
    <property type="term" value="F:ATP binding"/>
    <property type="evidence" value="ECO:0007669"/>
    <property type="project" value="UniProtKB-KW"/>
</dbReference>
<dbReference type="Proteomes" id="UP000308549">
    <property type="component" value="Unassembled WGS sequence"/>
</dbReference>
<feature type="compositionally biased region" description="Low complexity" evidence="4">
    <location>
        <begin position="61"/>
        <end position="91"/>
    </location>
</feature>
<dbReference type="AlphaFoldDB" id="A0A4U0U916"/>
<evidence type="ECO:0000256" key="3">
    <source>
        <dbReference type="ARBA" id="ARBA00022840"/>
    </source>
</evidence>
<proteinExistence type="predicted"/>
<keyword evidence="1" id="KW-0597">Phosphoprotein</keyword>
<keyword evidence="8" id="KW-1185">Reference proteome</keyword>
<reference evidence="7 8" key="1">
    <citation type="submission" date="2017-03" db="EMBL/GenBank/DDBJ databases">
        <title>Genomes of endolithic fungi from Antarctica.</title>
        <authorList>
            <person name="Coleine C."/>
            <person name="Masonjones S."/>
            <person name="Stajich J.E."/>
        </authorList>
    </citation>
    <scope>NUCLEOTIDE SEQUENCE [LARGE SCALE GENOMIC DNA]</scope>
    <source>
        <strain evidence="7 8">CCFEE 6315</strain>
    </source>
</reference>
<keyword evidence="5" id="KW-1133">Transmembrane helix</keyword>
<evidence type="ECO:0000313" key="7">
    <source>
        <dbReference type="EMBL" id="TKA31821.1"/>
    </source>
</evidence>
<dbReference type="Pfam" id="PF21314">
    <property type="entry name" value="TM_ErbB1"/>
    <property type="match status" value="1"/>
</dbReference>
<name>A0A4U0U916_9PEZI</name>
<evidence type="ECO:0000256" key="2">
    <source>
        <dbReference type="ARBA" id="ARBA00022741"/>
    </source>
</evidence>
<gene>
    <name evidence="7" type="ORF">B0A50_01900</name>
</gene>
<dbReference type="EMBL" id="NAJL01000007">
    <property type="protein sequence ID" value="TKA31821.1"/>
    <property type="molecule type" value="Genomic_DNA"/>
</dbReference>
<feature type="region of interest" description="Disordered" evidence="4">
    <location>
        <begin position="379"/>
        <end position="420"/>
    </location>
</feature>
<feature type="region of interest" description="Disordered" evidence="4">
    <location>
        <begin position="432"/>
        <end position="495"/>
    </location>
</feature>
<evidence type="ECO:0000259" key="6">
    <source>
        <dbReference type="Pfam" id="PF21314"/>
    </source>
</evidence>
<dbReference type="OrthoDB" id="3946116at2759"/>
<evidence type="ECO:0000313" key="8">
    <source>
        <dbReference type="Proteomes" id="UP000308549"/>
    </source>
</evidence>
<evidence type="ECO:0000256" key="1">
    <source>
        <dbReference type="ARBA" id="ARBA00022553"/>
    </source>
</evidence>
<feature type="domain" description="Epidermal growth factor receptor-like transmembrane-juxtamembrane segment" evidence="6">
    <location>
        <begin position="211"/>
        <end position="246"/>
    </location>
</feature>
<feature type="region of interest" description="Disordered" evidence="4">
    <location>
        <begin position="1"/>
        <end position="91"/>
    </location>
</feature>
<sequence>MFVPELSGLSDATEILTPSAESSQPAAHTADLLEVTKTTGASEKPSTTQEIKTSGTTKAESQTARSSIIAASSTVSSTAPTSTTNAAATPAPSCPAGNGTIFTDGSKIDYKIHCNSDNSYSSFKTITVGVGGYDQCFSACSISNQCAGFTFVGLDDGSCYLKQQLPASDFVAKNGTNYISCSKVDPTAAAPSPTPSSNASSGKKKTLAGAIAGGVIGGLAFLALLLFLIAFIARRRRKKIEEKRATITHIIQGPIETQQMLDNSGAPAAHGRSGSTAHDAFAPFGGFYTGLSSARADHQMEAEKARAAEAGRMTPDRPPPSLPPGMRAEAGGMALPPAVYKRPSNPSGEAVAMLDGTPIQRPVSQSSRTSSKFREHIAEMEDTSFHRPTPTVTSATRCPKTPETDSPTLGRNSGLSTTSLADQVRRRQHLMSWNSHESDPDGAEQEMAATMTPKSPPAAMMGPEGVSPDRSQMPMDRPFVVSPMNSVDFGRPEGR</sequence>
<keyword evidence="3" id="KW-0067">ATP-binding</keyword>
<feature type="compositionally biased region" description="Polar residues" evidence="4">
    <location>
        <begin position="404"/>
        <end position="420"/>
    </location>
</feature>
<keyword evidence="2" id="KW-0547">Nucleotide-binding</keyword>
<keyword evidence="5" id="KW-0812">Transmembrane</keyword>
<dbReference type="Gene3D" id="3.50.4.10">
    <property type="entry name" value="Hepatocyte Growth Factor"/>
    <property type="match status" value="1"/>
</dbReference>
<keyword evidence="5" id="KW-0472">Membrane</keyword>
<comment type="caution">
    <text evidence="7">The sequence shown here is derived from an EMBL/GenBank/DDBJ whole genome shotgun (WGS) entry which is preliminary data.</text>
</comment>
<organism evidence="7 8">
    <name type="scientific">Salinomyces thailandicus</name>
    <dbReference type="NCBI Taxonomy" id="706561"/>
    <lineage>
        <taxon>Eukaryota</taxon>
        <taxon>Fungi</taxon>
        <taxon>Dikarya</taxon>
        <taxon>Ascomycota</taxon>
        <taxon>Pezizomycotina</taxon>
        <taxon>Dothideomycetes</taxon>
        <taxon>Dothideomycetidae</taxon>
        <taxon>Mycosphaerellales</taxon>
        <taxon>Teratosphaeriaceae</taxon>
        <taxon>Salinomyces</taxon>
    </lineage>
</organism>
<feature type="transmembrane region" description="Helical" evidence="5">
    <location>
        <begin position="207"/>
        <end position="233"/>
    </location>
</feature>
<dbReference type="InterPro" id="IPR049328">
    <property type="entry name" value="TM_ErbB1"/>
</dbReference>
<evidence type="ECO:0000256" key="5">
    <source>
        <dbReference type="SAM" id="Phobius"/>
    </source>
</evidence>
<feature type="compositionally biased region" description="Polar residues" evidence="4">
    <location>
        <begin position="36"/>
        <end position="60"/>
    </location>
</feature>
<accession>A0A4U0U916</accession>
<protein>
    <recommendedName>
        <fullName evidence="6">Epidermal growth factor receptor-like transmembrane-juxtamembrane segment domain-containing protein</fullName>
    </recommendedName>
</protein>